<protein>
    <recommendedName>
        <fullName evidence="4">Spermidine synthase</fullName>
    </recommendedName>
</protein>
<proteinExistence type="predicted"/>
<reference evidence="3" key="1">
    <citation type="journal article" date="2019" name="Int. J. Syst. Evol. Microbiol.">
        <title>The Global Catalogue of Microorganisms (GCM) 10K type strain sequencing project: providing services to taxonomists for standard genome sequencing and annotation.</title>
        <authorList>
            <consortium name="The Broad Institute Genomics Platform"/>
            <consortium name="The Broad Institute Genome Sequencing Center for Infectious Disease"/>
            <person name="Wu L."/>
            <person name="Ma J."/>
        </authorList>
    </citation>
    <scope>NUCLEOTIDE SEQUENCE [LARGE SCALE GENOMIC DNA]</scope>
    <source>
        <strain evidence="3">JCM 15591</strain>
    </source>
</reference>
<evidence type="ECO:0008006" key="4">
    <source>
        <dbReference type="Google" id="ProtNLM"/>
    </source>
</evidence>
<dbReference type="Pfam" id="PF01564">
    <property type="entry name" value="Spermine_synth"/>
    <property type="match status" value="1"/>
</dbReference>
<dbReference type="Proteomes" id="UP001501475">
    <property type="component" value="Unassembled WGS sequence"/>
</dbReference>
<evidence type="ECO:0000313" key="2">
    <source>
        <dbReference type="EMBL" id="GAA1777694.1"/>
    </source>
</evidence>
<dbReference type="RefSeq" id="WP_344069559.1">
    <property type="nucleotide sequence ID" value="NZ_BAAAPN010000107.1"/>
</dbReference>
<keyword evidence="1" id="KW-0620">Polyamine biosynthesis</keyword>
<name>A0ABP4XGU7_9MICO</name>
<organism evidence="2 3">
    <name type="scientific">Nostocoides vanveenii</name>
    <dbReference type="NCBI Taxonomy" id="330835"/>
    <lineage>
        <taxon>Bacteria</taxon>
        <taxon>Bacillati</taxon>
        <taxon>Actinomycetota</taxon>
        <taxon>Actinomycetes</taxon>
        <taxon>Micrococcales</taxon>
        <taxon>Intrasporangiaceae</taxon>
        <taxon>Nostocoides</taxon>
    </lineage>
</organism>
<evidence type="ECO:0000256" key="1">
    <source>
        <dbReference type="ARBA" id="ARBA00023115"/>
    </source>
</evidence>
<dbReference type="EMBL" id="BAAAPN010000107">
    <property type="protein sequence ID" value="GAA1777694.1"/>
    <property type="molecule type" value="Genomic_DNA"/>
</dbReference>
<dbReference type="PANTHER" id="PTHR43317:SF3">
    <property type="entry name" value="BLR2883 PROTEIN"/>
    <property type="match status" value="1"/>
</dbReference>
<dbReference type="PANTHER" id="PTHR43317">
    <property type="entry name" value="THERMOSPERMINE SYNTHASE ACAULIS5"/>
    <property type="match status" value="1"/>
</dbReference>
<comment type="caution">
    <text evidence="2">The sequence shown here is derived from an EMBL/GenBank/DDBJ whole genome shotgun (WGS) entry which is preliminary data.</text>
</comment>
<dbReference type="InterPro" id="IPR029063">
    <property type="entry name" value="SAM-dependent_MTases_sf"/>
</dbReference>
<dbReference type="Gene3D" id="3.40.50.150">
    <property type="entry name" value="Vaccinia Virus protein VP39"/>
    <property type="match status" value="1"/>
</dbReference>
<evidence type="ECO:0000313" key="3">
    <source>
        <dbReference type="Proteomes" id="UP001501475"/>
    </source>
</evidence>
<sequence length="234" mass="24410">MPSARPEPARTLARATTPRGDIALRCRETQGGGTAYELIVGGVFAMDTIDVSTEVELARLGLAACAQPRRVLVGGLGLGFTARAVLEDPRVADVVIAEIEPALVGWAGDGLVPTLTGVVGDPRVRLHTGDVADLLTGDETFDVILLDVDNGPSFLVHQDNSSLYADPTLARALAQLAPGGALAIWAAQPEPGLLARLAALADRLGGLEVREIARTVEREGRTLTYATYQALAAG</sequence>
<dbReference type="SUPFAM" id="SSF53335">
    <property type="entry name" value="S-adenosyl-L-methionine-dependent methyltransferases"/>
    <property type="match status" value="1"/>
</dbReference>
<accession>A0ABP4XGU7</accession>
<gene>
    <name evidence="2" type="ORF">GCM10009810_38390</name>
</gene>
<keyword evidence="3" id="KW-1185">Reference proteome</keyword>